<gene>
    <name evidence="1" type="ORF">BE15_39275</name>
</gene>
<accession>A0A150Q052</accession>
<sequence>MGHRWGFGCFPEKVWFARRYDAPLPDGARELPALEAAWRLEGWLADAVHGRAILTEIGEALGFPVSTGPALDPRGLAARLRGALLDGSLYAYRMPYTSSGAPIGPPEVIEPGQPEPPAREDKTWVGIQLMDDGNPPQPVPFKKYRIELPDQSIREGLLDQNGQALISGIDPGTCKISFPQFDADDWQPA</sequence>
<organism evidence="1 2">
    <name type="scientific">Sorangium cellulosum</name>
    <name type="common">Polyangium cellulosum</name>
    <dbReference type="NCBI Taxonomy" id="56"/>
    <lineage>
        <taxon>Bacteria</taxon>
        <taxon>Pseudomonadati</taxon>
        <taxon>Myxococcota</taxon>
        <taxon>Polyangia</taxon>
        <taxon>Polyangiales</taxon>
        <taxon>Polyangiaceae</taxon>
        <taxon>Sorangium</taxon>
    </lineage>
</organism>
<dbReference type="EMBL" id="JEMA01001197">
    <property type="protein sequence ID" value="KYF61339.1"/>
    <property type="molecule type" value="Genomic_DNA"/>
</dbReference>
<evidence type="ECO:0000313" key="1">
    <source>
        <dbReference type="EMBL" id="KYF61339.1"/>
    </source>
</evidence>
<proteinExistence type="predicted"/>
<evidence type="ECO:0000313" key="2">
    <source>
        <dbReference type="Proteomes" id="UP000075260"/>
    </source>
</evidence>
<protein>
    <submittedName>
        <fullName evidence="1">Uncharacterized protein</fullName>
    </submittedName>
</protein>
<dbReference type="AlphaFoldDB" id="A0A150Q052"/>
<comment type="caution">
    <text evidence="1">The sequence shown here is derived from an EMBL/GenBank/DDBJ whole genome shotgun (WGS) entry which is preliminary data.</text>
</comment>
<dbReference type="OrthoDB" id="5526731at2"/>
<dbReference type="RefSeq" id="WP_155799091.1">
    <property type="nucleotide sequence ID" value="NZ_JEMA01001197.1"/>
</dbReference>
<reference evidence="1 2" key="1">
    <citation type="submission" date="2014-02" db="EMBL/GenBank/DDBJ databases">
        <title>The small core and large imbalanced accessory genome model reveals a collaborative survival strategy of Sorangium cellulosum strains in nature.</title>
        <authorList>
            <person name="Han K."/>
            <person name="Peng R."/>
            <person name="Blom J."/>
            <person name="Li Y.-Z."/>
        </authorList>
    </citation>
    <scope>NUCLEOTIDE SEQUENCE [LARGE SCALE GENOMIC DNA]</scope>
    <source>
        <strain evidence="1 2">So0008-312</strain>
    </source>
</reference>
<name>A0A150Q052_SORCE</name>
<dbReference type="Proteomes" id="UP000075260">
    <property type="component" value="Unassembled WGS sequence"/>
</dbReference>